<dbReference type="AlphaFoldDB" id="A0A379S8S9"/>
<evidence type="ECO:0000256" key="1">
    <source>
        <dbReference type="SAM" id="Phobius"/>
    </source>
</evidence>
<accession>A0A379S8S9</accession>
<name>A0A379S8S9_SALER</name>
<keyword evidence="1" id="KW-0812">Transmembrane</keyword>
<feature type="transmembrane region" description="Helical" evidence="1">
    <location>
        <begin position="12"/>
        <end position="32"/>
    </location>
</feature>
<evidence type="ECO:0000313" key="2">
    <source>
        <dbReference type="EMBL" id="SUG16550.1"/>
    </source>
</evidence>
<keyword evidence="1" id="KW-0472">Membrane</keyword>
<gene>
    <name evidence="2" type="ORF">NCTC7295_04265</name>
</gene>
<proteinExistence type="predicted"/>
<evidence type="ECO:0000313" key="3">
    <source>
        <dbReference type="Proteomes" id="UP000254124"/>
    </source>
</evidence>
<reference evidence="2 3" key="1">
    <citation type="submission" date="2018-06" db="EMBL/GenBank/DDBJ databases">
        <authorList>
            <consortium name="Pathogen Informatics"/>
            <person name="Doyle S."/>
        </authorList>
    </citation>
    <scope>NUCLEOTIDE SEQUENCE [LARGE SCALE GENOMIC DNA]</scope>
    <source>
        <strain evidence="2 3">NCTC7295</strain>
    </source>
</reference>
<organism evidence="2 3">
    <name type="scientific">Salmonella enterica subsp. arizonae</name>
    <dbReference type="NCBI Taxonomy" id="59203"/>
    <lineage>
        <taxon>Bacteria</taxon>
        <taxon>Pseudomonadati</taxon>
        <taxon>Pseudomonadota</taxon>
        <taxon>Gammaproteobacteria</taxon>
        <taxon>Enterobacterales</taxon>
        <taxon>Enterobacteriaceae</taxon>
        <taxon>Salmonella</taxon>
    </lineage>
</organism>
<keyword evidence="1" id="KW-1133">Transmembrane helix</keyword>
<dbReference type="Proteomes" id="UP000254124">
    <property type="component" value="Unassembled WGS sequence"/>
</dbReference>
<protein>
    <submittedName>
        <fullName evidence="2">Uncharacterized protein</fullName>
    </submittedName>
</protein>
<dbReference type="EMBL" id="UGWZ01000001">
    <property type="protein sequence ID" value="SUG16550.1"/>
    <property type="molecule type" value="Genomic_DNA"/>
</dbReference>
<sequence>MRRIIKLLLKMALWSLISLSLILFSIKILAYIKATPSEKMWNEKNTCYAITYIPNYKPFGGVGRVLRLFSNQSFFVVYDKTGEKIKSSAWYFWEYQFSDLVAPEWSGIDFLYPSDNGFSGWTLPECKKIKTL</sequence>